<name>A0ABY6AYL4_9BURK</name>
<reference evidence="1" key="1">
    <citation type="submission" date="2022-10" db="EMBL/GenBank/DDBJ databases">
        <title>Characterization and whole genome sequencing of a new Roseateles species, isolated from fresh water.</title>
        <authorList>
            <person name="Guliayeva D.Y."/>
            <person name="Akhremchuk A.E."/>
            <person name="Sikolenko M.A."/>
            <person name="Valentovich L.N."/>
            <person name="Sidarenka A.V."/>
        </authorList>
    </citation>
    <scope>NUCLEOTIDE SEQUENCE</scope>
    <source>
        <strain evidence="1">BIM B-1768</strain>
    </source>
</reference>
<organism evidence="1 2">
    <name type="scientific">Roseateles amylovorans</name>
    <dbReference type="NCBI Taxonomy" id="2978473"/>
    <lineage>
        <taxon>Bacteria</taxon>
        <taxon>Pseudomonadati</taxon>
        <taxon>Pseudomonadota</taxon>
        <taxon>Betaproteobacteria</taxon>
        <taxon>Burkholderiales</taxon>
        <taxon>Sphaerotilaceae</taxon>
        <taxon>Roseateles</taxon>
    </lineage>
</organism>
<evidence type="ECO:0000313" key="1">
    <source>
        <dbReference type="EMBL" id="UXH78271.1"/>
    </source>
</evidence>
<gene>
    <name evidence="1" type="ORF">N4261_25540</name>
</gene>
<accession>A0ABY6AYL4</accession>
<dbReference type="Proteomes" id="UP001064933">
    <property type="component" value="Chromosome"/>
</dbReference>
<evidence type="ECO:0000313" key="2">
    <source>
        <dbReference type="Proteomes" id="UP001064933"/>
    </source>
</evidence>
<keyword evidence="2" id="KW-1185">Reference proteome</keyword>
<protein>
    <submittedName>
        <fullName evidence="1">Uncharacterized protein</fullName>
    </submittedName>
</protein>
<dbReference type="SUPFAM" id="SSF69635">
    <property type="entry name" value="Type III secretory system chaperone-like"/>
    <property type="match status" value="1"/>
</dbReference>
<proteinExistence type="predicted"/>
<dbReference type="EMBL" id="CP104562">
    <property type="protein sequence ID" value="UXH78271.1"/>
    <property type="molecule type" value="Genomic_DNA"/>
</dbReference>
<dbReference type="RefSeq" id="WP_261758052.1">
    <property type="nucleotide sequence ID" value="NZ_CP104562.2"/>
</dbReference>
<sequence length="139" mass="14875">MSHPIPESTLPWLRGVHAALGLSEADHQRCVAQSAVVLGDVPILWTRTLTGDDSQLMAQALIGPVGTTEQAAPVLEAVLHTQLMLCGPAMPVFGFDTGSRSLMLMQVFSTQRDSAEAAVALLRAMQRITLDTREVLTAV</sequence>